<organism evidence="2">
    <name type="scientific">Catovirus CTV1</name>
    <dbReference type="NCBI Taxonomy" id="1977631"/>
    <lineage>
        <taxon>Viruses</taxon>
        <taxon>Varidnaviria</taxon>
        <taxon>Bamfordvirae</taxon>
        <taxon>Nucleocytoviricota</taxon>
        <taxon>Megaviricetes</taxon>
        <taxon>Imitervirales</taxon>
        <taxon>Mimiviridae</taxon>
        <taxon>Klosneuvirinae</taxon>
        <taxon>Catovirus</taxon>
    </lineage>
</organism>
<gene>
    <name evidence="2" type="ORF">Catovirus_1_97</name>
</gene>
<protein>
    <submittedName>
        <fullName evidence="2">Uncharacterized protein</fullName>
    </submittedName>
</protein>
<reference evidence="2" key="1">
    <citation type="journal article" date="2017" name="Science">
        <title>Giant viruses with an expanded complement of translation system components.</title>
        <authorList>
            <person name="Schulz F."/>
            <person name="Yutin N."/>
            <person name="Ivanova N.N."/>
            <person name="Ortega D.R."/>
            <person name="Lee T.K."/>
            <person name="Vierheilig J."/>
            <person name="Daims H."/>
            <person name="Horn M."/>
            <person name="Wagner M."/>
            <person name="Jensen G.J."/>
            <person name="Kyrpides N.C."/>
            <person name="Koonin E.V."/>
            <person name="Woyke T."/>
        </authorList>
    </citation>
    <scope>NUCLEOTIDE SEQUENCE</scope>
    <source>
        <strain evidence="2">CTV1</strain>
    </source>
</reference>
<name>A0A1V0S8L2_9VIRU</name>
<accession>A0A1V0S8L2</accession>
<dbReference type="EMBL" id="KY684083">
    <property type="protein sequence ID" value="ARF08047.1"/>
    <property type="molecule type" value="Genomic_DNA"/>
</dbReference>
<keyword evidence="1" id="KW-0175">Coiled coil</keyword>
<evidence type="ECO:0000256" key="1">
    <source>
        <dbReference type="SAM" id="Coils"/>
    </source>
</evidence>
<proteinExistence type="predicted"/>
<evidence type="ECO:0000313" key="2">
    <source>
        <dbReference type="EMBL" id="ARF08047.1"/>
    </source>
</evidence>
<sequence length="185" mass="22195">MLSIQAILAICFAFGGQYYENNLKDTKEALKYYKKGTKSYLCLERIKKLDEKQYHKINFLQKDGIRCESHLNEYIEMCKKEDIPDIEKCYIIVKEDNFKSNLITEYLNGIYSKYDLPMSKVRNMIISKNEYDNIKNYHKELKELNNRIKKLENQTTKKTEENLKYYRQIKPYTFSGIYKDVVIVN</sequence>
<feature type="coiled-coil region" evidence="1">
    <location>
        <begin position="127"/>
        <end position="161"/>
    </location>
</feature>